<protein>
    <submittedName>
        <fullName evidence="1">Uncharacterized protein</fullName>
    </submittedName>
</protein>
<dbReference type="EMBL" id="CAKLBY020000111">
    <property type="protein sequence ID" value="CAK7927557.1"/>
    <property type="molecule type" value="Genomic_DNA"/>
</dbReference>
<organism evidence="1 2">
    <name type="scientific">Peronospora matthiolae</name>
    <dbReference type="NCBI Taxonomy" id="2874970"/>
    <lineage>
        <taxon>Eukaryota</taxon>
        <taxon>Sar</taxon>
        <taxon>Stramenopiles</taxon>
        <taxon>Oomycota</taxon>
        <taxon>Peronosporomycetes</taxon>
        <taxon>Peronosporales</taxon>
        <taxon>Peronosporaceae</taxon>
        <taxon>Peronospora</taxon>
    </lineage>
</organism>
<accession>A0AAV1U192</accession>
<sequence length="55" mass="6143">MRWDFAKNEEAKRVAKILDGALAETAGAEHPDSCPIGREYLHRHFMGICTAPSPF</sequence>
<proteinExistence type="predicted"/>
<dbReference type="Proteomes" id="UP001162060">
    <property type="component" value="Unassembled WGS sequence"/>
</dbReference>
<evidence type="ECO:0000313" key="2">
    <source>
        <dbReference type="Proteomes" id="UP001162060"/>
    </source>
</evidence>
<gene>
    <name evidence="1" type="ORF">PM001_LOCUS12707</name>
</gene>
<reference evidence="1" key="1">
    <citation type="submission" date="2024-01" db="EMBL/GenBank/DDBJ databases">
        <authorList>
            <person name="Webb A."/>
        </authorList>
    </citation>
    <scope>NUCLEOTIDE SEQUENCE</scope>
    <source>
        <strain evidence="1">Pm1</strain>
    </source>
</reference>
<comment type="caution">
    <text evidence="1">The sequence shown here is derived from an EMBL/GenBank/DDBJ whole genome shotgun (WGS) entry which is preliminary data.</text>
</comment>
<name>A0AAV1U192_9STRA</name>
<dbReference type="AlphaFoldDB" id="A0AAV1U192"/>
<evidence type="ECO:0000313" key="1">
    <source>
        <dbReference type="EMBL" id="CAK7927557.1"/>
    </source>
</evidence>